<keyword evidence="5 6" id="KW-0560">Oxidoreductase</keyword>
<keyword evidence="3 5" id="KW-0408">Iron</keyword>
<feature type="binding site" evidence="5">
    <location>
        <position position="72"/>
    </location>
    <ligand>
        <name>dimethylallyl diphosphate</name>
        <dbReference type="ChEBI" id="CHEBI:57623"/>
    </ligand>
</feature>
<feature type="binding site" evidence="5">
    <location>
        <position position="40"/>
    </location>
    <ligand>
        <name>dimethylallyl diphosphate</name>
        <dbReference type="ChEBI" id="CHEBI:57623"/>
    </ligand>
</feature>
<dbReference type="UniPathway" id="UPA00056">
    <property type="reaction ID" value="UER00097"/>
</dbReference>
<feature type="binding site" evidence="5">
    <location>
        <position position="261"/>
    </location>
    <ligand>
        <name>dimethylallyl diphosphate</name>
        <dbReference type="ChEBI" id="CHEBI:57623"/>
    </ligand>
</feature>
<evidence type="ECO:0000256" key="3">
    <source>
        <dbReference type="ARBA" id="ARBA00023004"/>
    </source>
</evidence>
<comment type="cofactor">
    <cofactor evidence="5">
        <name>[4Fe-4S] cluster</name>
        <dbReference type="ChEBI" id="CHEBI:49883"/>
    </cofactor>
    <text evidence="5">Binds 1 [4Fe-4S] cluster per subunit.</text>
</comment>
<dbReference type="GO" id="GO:0016114">
    <property type="term" value="P:terpenoid biosynthetic process"/>
    <property type="evidence" value="ECO:0007669"/>
    <property type="project" value="UniProtKB-UniRule"/>
</dbReference>
<feature type="binding site" evidence="5">
    <location>
        <position position="261"/>
    </location>
    <ligand>
        <name>isopentenyl diphosphate</name>
        <dbReference type="ChEBI" id="CHEBI:128769"/>
    </ligand>
</feature>
<evidence type="ECO:0000313" key="7">
    <source>
        <dbReference type="Proteomes" id="UP000316360"/>
    </source>
</evidence>
<accession>A0A523RU64</accession>
<evidence type="ECO:0000256" key="2">
    <source>
        <dbReference type="ARBA" id="ARBA00022723"/>
    </source>
</evidence>
<evidence type="ECO:0000313" key="6">
    <source>
        <dbReference type="EMBL" id="TET09320.1"/>
    </source>
</evidence>
<dbReference type="UniPathway" id="UPA00059">
    <property type="reaction ID" value="UER00105"/>
</dbReference>
<feature type="binding site" evidence="5">
    <location>
        <position position="189"/>
    </location>
    <ligand>
        <name>[4Fe-4S] cluster</name>
        <dbReference type="ChEBI" id="CHEBI:49883"/>
    </ligand>
</feature>
<feature type="binding site" evidence="5">
    <location>
        <position position="218"/>
    </location>
    <ligand>
        <name>(2E)-4-hydroxy-3-methylbut-2-enyl diphosphate</name>
        <dbReference type="ChEBI" id="CHEBI:128753"/>
    </ligand>
</feature>
<gene>
    <name evidence="5" type="primary">ispH</name>
    <name evidence="6" type="ORF">E3J84_05225</name>
</gene>
<comment type="caution">
    <text evidence="6">The sequence shown here is derived from an EMBL/GenBank/DDBJ whole genome shotgun (WGS) entry which is preliminary data.</text>
</comment>
<dbReference type="Gene3D" id="3.40.1010.20">
    <property type="entry name" value="4-hydroxy-3-methylbut-2-enyl diphosphate reductase, catalytic domain"/>
    <property type="match status" value="2"/>
</dbReference>
<feature type="binding site" evidence="5">
    <location>
        <position position="261"/>
    </location>
    <ligand>
        <name>(2E)-4-hydroxy-3-methylbut-2-enyl diphosphate</name>
        <dbReference type="ChEBI" id="CHEBI:128753"/>
    </ligand>
</feature>
<comment type="pathway">
    <text evidence="5">Isoprenoid biosynthesis; dimethylallyl diphosphate biosynthesis; dimethylallyl diphosphate from (2E)-4-hydroxy-3-methylbutenyl diphosphate: step 1/1.</text>
</comment>
<comment type="similarity">
    <text evidence="5">Belongs to the IspH family.</text>
</comment>
<keyword evidence="1 5" id="KW-0004">4Fe-4S</keyword>
<feature type="binding site" evidence="5">
    <location>
        <position position="218"/>
    </location>
    <ligand>
        <name>isopentenyl diphosphate</name>
        <dbReference type="ChEBI" id="CHEBI:128769"/>
    </ligand>
</feature>
<feature type="binding site" evidence="5">
    <location>
        <position position="217"/>
    </location>
    <ligand>
        <name>dimethylallyl diphosphate</name>
        <dbReference type="ChEBI" id="CHEBI:57623"/>
    </ligand>
</feature>
<organism evidence="6 7">
    <name type="scientific">Aerophobetes bacterium</name>
    <dbReference type="NCBI Taxonomy" id="2030807"/>
    <lineage>
        <taxon>Bacteria</taxon>
        <taxon>Candidatus Aerophobota</taxon>
    </lineage>
</organism>
<dbReference type="AlphaFoldDB" id="A0A523RU64"/>
<keyword evidence="4 5" id="KW-0411">Iron-sulfur</keyword>
<feature type="binding site" evidence="5">
    <location>
        <position position="122"/>
    </location>
    <ligand>
        <name>isopentenyl diphosphate</name>
        <dbReference type="ChEBI" id="CHEBI:128769"/>
    </ligand>
</feature>
<feature type="binding site" evidence="5">
    <location>
        <position position="161"/>
    </location>
    <ligand>
        <name>(2E)-4-hydroxy-3-methylbut-2-enyl diphosphate</name>
        <dbReference type="ChEBI" id="CHEBI:128753"/>
    </ligand>
</feature>
<dbReference type="GO" id="GO:0051745">
    <property type="term" value="F:4-hydroxy-3-methylbut-2-enyl diphosphate reductase activity"/>
    <property type="evidence" value="ECO:0007669"/>
    <property type="project" value="UniProtKB-UniRule"/>
</dbReference>
<dbReference type="EC" id="1.17.7.4" evidence="5"/>
<feature type="binding site" evidence="5">
    <location>
        <position position="72"/>
    </location>
    <ligand>
        <name>(2E)-4-hydroxy-3-methylbut-2-enyl diphosphate</name>
        <dbReference type="ChEBI" id="CHEBI:128753"/>
    </ligand>
</feature>
<feature type="binding site" evidence="5">
    <location>
        <position position="40"/>
    </location>
    <ligand>
        <name>(2E)-4-hydroxy-3-methylbut-2-enyl diphosphate</name>
        <dbReference type="ChEBI" id="CHEBI:128753"/>
    </ligand>
</feature>
<feature type="binding site" evidence="5">
    <location>
        <position position="72"/>
    </location>
    <ligand>
        <name>isopentenyl diphosphate</name>
        <dbReference type="ChEBI" id="CHEBI:128769"/>
    </ligand>
</feature>
<dbReference type="EMBL" id="SOKJ01000297">
    <property type="protein sequence ID" value="TET09320.1"/>
    <property type="molecule type" value="Genomic_DNA"/>
</dbReference>
<feature type="active site" description="Proton donor" evidence="5">
    <location>
        <position position="124"/>
    </location>
</feature>
<dbReference type="NCBIfam" id="NF002187">
    <property type="entry name" value="PRK01045.1-1"/>
    <property type="match status" value="1"/>
</dbReference>
<dbReference type="PANTHER" id="PTHR30426:SF0">
    <property type="entry name" value="4-HYDROXY-3-METHYLBUT-2-ENYL DIPHOSPHATE REDUCTASE"/>
    <property type="match status" value="1"/>
</dbReference>
<sequence>MQIFLPEKIGFCFGVKRALKLALDEIKRNRKVYILGDLIHNPQVVKDLRRRGIKSIGSLSQIKEGTLIIRSHGEDPSVIREARKRKLRVLDATCPYVLRVQKIVRSLSQESYRVIIVGTDTHPEVRGIIANVNRGGVYVVKNSQETERLPFLKKAGIVAQTTENIENFSRIVKRLIEKTSECRVFNTICRIIRERQEEIRKLAREVEAVIVVGGYNSSNTHQLVKLCQSLEVKTCFVEKEEDLSMKEWKGIKRVGITGGTSTPEEVIEKIKNKLLNQGVKGT</sequence>
<evidence type="ECO:0000256" key="1">
    <source>
        <dbReference type="ARBA" id="ARBA00022485"/>
    </source>
</evidence>
<feature type="binding site" evidence="5">
    <location>
        <position position="219"/>
    </location>
    <ligand>
        <name>(2E)-4-hydroxy-3-methylbut-2-enyl diphosphate</name>
        <dbReference type="ChEBI" id="CHEBI:128753"/>
    </ligand>
</feature>
<dbReference type="GO" id="GO:0051539">
    <property type="term" value="F:4 iron, 4 sulfur cluster binding"/>
    <property type="evidence" value="ECO:0007669"/>
    <property type="project" value="UniProtKB-UniRule"/>
</dbReference>
<dbReference type="InterPro" id="IPR003451">
    <property type="entry name" value="LytB/IspH"/>
</dbReference>
<feature type="binding site" evidence="5">
    <location>
        <position position="217"/>
    </location>
    <ligand>
        <name>(2E)-4-hydroxy-3-methylbut-2-enyl diphosphate</name>
        <dbReference type="ChEBI" id="CHEBI:128753"/>
    </ligand>
</feature>
<dbReference type="GO" id="GO:0050992">
    <property type="term" value="P:dimethylallyl diphosphate biosynthetic process"/>
    <property type="evidence" value="ECO:0007669"/>
    <property type="project" value="UniProtKB-UniRule"/>
</dbReference>
<evidence type="ECO:0000256" key="5">
    <source>
        <dbReference type="HAMAP-Rule" id="MF_00191"/>
    </source>
</evidence>
<keyword evidence="5" id="KW-0414">Isoprene biosynthesis</keyword>
<feature type="binding site" evidence="5">
    <location>
        <position position="94"/>
    </location>
    <ligand>
        <name>[4Fe-4S] cluster</name>
        <dbReference type="ChEBI" id="CHEBI:49883"/>
    </ligand>
</feature>
<comment type="catalytic activity">
    <reaction evidence="5">
        <text>isopentenyl diphosphate + 2 oxidized [2Fe-2S]-[ferredoxin] + H2O = (2E)-4-hydroxy-3-methylbut-2-enyl diphosphate + 2 reduced [2Fe-2S]-[ferredoxin] + 2 H(+)</text>
        <dbReference type="Rhea" id="RHEA:24488"/>
        <dbReference type="Rhea" id="RHEA-COMP:10000"/>
        <dbReference type="Rhea" id="RHEA-COMP:10001"/>
        <dbReference type="ChEBI" id="CHEBI:15377"/>
        <dbReference type="ChEBI" id="CHEBI:15378"/>
        <dbReference type="ChEBI" id="CHEBI:33737"/>
        <dbReference type="ChEBI" id="CHEBI:33738"/>
        <dbReference type="ChEBI" id="CHEBI:128753"/>
        <dbReference type="ChEBI" id="CHEBI:128769"/>
        <dbReference type="EC" id="1.17.7.4"/>
    </reaction>
</comment>
<comment type="catalytic activity">
    <reaction evidence="5">
        <text>dimethylallyl diphosphate + 2 oxidized [2Fe-2S]-[ferredoxin] + H2O = (2E)-4-hydroxy-3-methylbut-2-enyl diphosphate + 2 reduced [2Fe-2S]-[ferredoxin] + 2 H(+)</text>
        <dbReference type="Rhea" id="RHEA:24825"/>
        <dbReference type="Rhea" id="RHEA-COMP:10000"/>
        <dbReference type="Rhea" id="RHEA-COMP:10001"/>
        <dbReference type="ChEBI" id="CHEBI:15377"/>
        <dbReference type="ChEBI" id="CHEBI:15378"/>
        <dbReference type="ChEBI" id="CHEBI:33737"/>
        <dbReference type="ChEBI" id="CHEBI:33738"/>
        <dbReference type="ChEBI" id="CHEBI:57623"/>
        <dbReference type="ChEBI" id="CHEBI:128753"/>
        <dbReference type="EC" id="1.17.7.4"/>
    </reaction>
</comment>
<feature type="binding site" evidence="5">
    <location>
        <position position="218"/>
    </location>
    <ligand>
        <name>dimethylallyl diphosphate</name>
        <dbReference type="ChEBI" id="CHEBI:57623"/>
    </ligand>
</feature>
<evidence type="ECO:0000256" key="4">
    <source>
        <dbReference type="ARBA" id="ARBA00023014"/>
    </source>
</evidence>
<feature type="binding site" evidence="5">
    <location>
        <position position="219"/>
    </location>
    <ligand>
        <name>isopentenyl diphosphate</name>
        <dbReference type="ChEBI" id="CHEBI:128769"/>
    </ligand>
</feature>
<name>A0A523RU64_UNCAE</name>
<feature type="binding site" evidence="5">
    <location>
        <position position="219"/>
    </location>
    <ligand>
        <name>dimethylallyl diphosphate</name>
        <dbReference type="ChEBI" id="CHEBI:57623"/>
    </ligand>
</feature>
<feature type="binding site" evidence="5">
    <location>
        <position position="122"/>
    </location>
    <ligand>
        <name>(2E)-4-hydroxy-3-methylbut-2-enyl diphosphate</name>
        <dbReference type="ChEBI" id="CHEBI:128753"/>
    </ligand>
</feature>
<dbReference type="GO" id="GO:0019288">
    <property type="term" value="P:isopentenyl diphosphate biosynthetic process, methylerythritol 4-phosphate pathway"/>
    <property type="evidence" value="ECO:0007669"/>
    <property type="project" value="UniProtKB-UniRule"/>
</dbReference>
<dbReference type="Gene3D" id="3.40.50.11270">
    <property type="match status" value="1"/>
</dbReference>
<proteinExistence type="inferred from homology"/>
<keyword evidence="2 5" id="KW-0479">Metal-binding</keyword>
<feature type="binding site" evidence="5">
    <location>
        <position position="122"/>
    </location>
    <ligand>
        <name>dimethylallyl diphosphate</name>
        <dbReference type="ChEBI" id="CHEBI:57623"/>
    </ligand>
</feature>
<feature type="binding site" evidence="5">
    <location>
        <position position="40"/>
    </location>
    <ligand>
        <name>isopentenyl diphosphate</name>
        <dbReference type="ChEBI" id="CHEBI:128769"/>
    </ligand>
</feature>
<feature type="binding site" evidence="5">
    <location>
        <position position="217"/>
    </location>
    <ligand>
        <name>isopentenyl diphosphate</name>
        <dbReference type="ChEBI" id="CHEBI:128769"/>
    </ligand>
</feature>
<comment type="pathway">
    <text evidence="5">Isoprenoid biosynthesis; isopentenyl diphosphate biosynthesis via DXP pathway; isopentenyl diphosphate from 1-deoxy-D-xylulose 5-phosphate: step 6/6.</text>
</comment>
<dbReference type="Pfam" id="PF02401">
    <property type="entry name" value="LYTB"/>
    <property type="match status" value="1"/>
</dbReference>
<feature type="binding site" evidence="5">
    <location>
        <position position="12"/>
    </location>
    <ligand>
        <name>[4Fe-4S] cluster</name>
        <dbReference type="ChEBI" id="CHEBI:49883"/>
    </ligand>
</feature>
<dbReference type="NCBIfam" id="TIGR00216">
    <property type="entry name" value="ispH_lytB"/>
    <property type="match status" value="1"/>
</dbReference>
<dbReference type="CDD" id="cd13944">
    <property type="entry name" value="lytB_ispH"/>
    <property type="match status" value="1"/>
</dbReference>
<dbReference type="PANTHER" id="PTHR30426">
    <property type="entry name" value="4-HYDROXY-3-METHYLBUT-2-ENYL DIPHOSPHATE REDUCTASE"/>
    <property type="match status" value="1"/>
</dbReference>
<dbReference type="Proteomes" id="UP000316360">
    <property type="component" value="Unassembled WGS sequence"/>
</dbReference>
<dbReference type="HAMAP" id="MF_00191">
    <property type="entry name" value="IspH"/>
    <property type="match status" value="1"/>
</dbReference>
<protein>
    <recommendedName>
        <fullName evidence="5">4-hydroxy-3-methylbut-2-enyl diphosphate reductase</fullName>
        <shortName evidence="5">HMBPP reductase</shortName>
        <ecNumber evidence="5">1.17.7.4</ecNumber>
    </recommendedName>
</protein>
<reference evidence="6 7" key="1">
    <citation type="submission" date="2019-03" db="EMBL/GenBank/DDBJ databases">
        <title>Metabolic potential of uncultured bacteria and archaea associated with petroleum seepage in deep-sea sediments.</title>
        <authorList>
            <person name="Dong X."/>
            <person name="Hubert C."/>
        </authorList>
    </citation>
    <scope>NUCLEOTIDE SEQUENCE [LARGE SCALE GENOMIC DNA]</scope>
    <source>
        <strain evidence="6">E44_bin7</strain>
    </source>
</reference>
<comment type="function">
    <text evidence="5">Catalyzes the conversion of 1-hydroxy-2-methyl-2-(E)-butenyl 4-diphosphate (HMBPP) into a mixture of isopentenyl diphosphate (IPP) and dimethylallyl diphosphate (DMAPP). Acts in the terminal step of the DOXP/MEP pathway for isoprenoid precursor biosynthesis.</text>
</comment>
<dbReference type="GO" id="GO:0046872">
    <property type="term" value="F:metal ion binding"/>
    <property type="evidence" value="ECO:0007669"/>
    <property type="project" value="UniProtKB-KW"/>
</dbReference>